<keyword evidence="7 8" id="KW-0472">Membrane</keyword>
<dbReference type="CDD" id="cd06550">
    <property type="entry name" value="TM_ABC_iron-siderophores_like"/>
    <property type="match status" value="1"/>
</dbReference>
<keyword evidence="10" id="KW-1185">Reference proteome</keyword>
<evidence type="ECO:0000256" key="7">
    <source>
        <dbReference type="ARBA" id="ARBA00023136"/>
    </source>
</evidence>
<comment type="similarity">
    <text evidence="2">Belongs to the binding-protein-dependent transport system permease family. FecCD subfamily.</text>
</comment>
<dbReference type="GO" id="GO:0022857">
    <property type="term" value="F:transmembrane transporter activity"/>
    <property type="evidence" value="ECO:0007669"/>
    <property type="project" value="InterPro"/>
</dbReference>
<comment type="subcellular location">
    <subcellularLocation>
        <location evidence="1">Cell membrane</location>
        <topology evidence="1">Multi-pass membrane protein</topology>
    </subcellularLocation>
</comment>
<sequence>MTRAVAPATGGRAAAAGLPRRLLRGLLPLLTLFLLTLLSLATGRYGVPPGDIVAVLGAKLLGLPSGVDPTAQTVILQVRLPRVAGALVVGAGLAAAGATYQGLFRNPLVSPDILGVSAGASLGAVTGIFLSLPVAAIQGLAFLGGLGAVAIVYGVGAAVKRHDPVLTLVLAGVAVGAVLGAAISLLKVLADPYNQLPAITYWLLGSLASATLADIGAILPAILIGLAPLVLLRWRMNLMSLGEEEARALGVETRLVRPLFIAAATLVTAAAVSVTGVIGWIGLIVPHVARLLVGPDFRRLLPASLLLGAGYLVAVDLVARTAAVIEVPLGILTALIGAPFFLWLLATARRGWS</sequence>
<feature type="transmembrane region" description="Helical" evidence="8">
    <location>
        <begin position="259"/>
        <end position="288"/>
    </location>
</feature>
<dbReference type="STRING" id="460265.Mnod_2735"/>
<dbReference type="PANTHER" id="PTHR30472:SF70">
    <property type="entry name" value="MOLYBDATE IMPORT SYSTEM PERMEASE PROTEIN MOLB"/>
    <property type="match status" value="1"/>
</dbReference>
<keyword evidence="3" id="KW-0813">Transport</keyword>
<dbReference type="eggNOG" id="COG0609">
    <property type="taxonomic scope" value="Bacteria"/>
</dbReference>
<dbReference type="PANTHER" id="PTHR30472">
    <property type="entry name" value="FERRIC ENTEROBACTIN TRANSPORT SYSTEM PERMEASE PROTEIN"/>
    <property type="match status" value="1"/>
</dbReference>
<protein>
    <submittedName>
        <fullName evidence="9">Transport system permease protein</fullName>
    </submittedName>
</protein>
<dbReference type="HOGENOM" id="CLU_013016_0_2_5"/>
<dbReference type="GO" id="GO:0005886">
    <property type="term" value="C:plasma membrane"/>
    <property type="evidence" value="ECO:0007669"/>
    <property type="project" value="UniProtKB-SubCell"/>
</dbReference>
<name>B8IFF6_METNO</name>
<dbReference type="SUPFAM" id="SSF81345">
    <property type="entry name" value="ABC transporter involved in vitamin B12 uptake, BtuC"/>
    <property type="match status" value="1"/>
</dbReference>
<evidence type="ECO:0000313" key="9">
    <source>
        <dbReference type="EMBL" id="ACL57691.1"/>
    </source>
</evidence>
<dbReference type="Gene3D" id="1.10.3470.10">
    <property type="entry name" value="ABC transporter involved in vitamin B12 uptake, BtuC"/>
    <property type="match status" value="1"/>
</dbReference>
<dbReference type="Proteomes" id="UP000008207">
    <property type="component" value="Chromosome"/>
</dbReference>
<dbReference type="InterPro" id="IPR037294">
    <property type="entry name" value="ABC_BtuC-like"/>
</dbReference>
<dbReference type="EMBL" id="CP001349">
    <property type="protein sequence ID" value="ACL57691.1"/>
    <property type="molecule type" value="Genomic_DNA"/>
</dbReference>
<dbReference type="Pfam" id="PF01032">
    <property type="entry name" value="FecCD"/>
    <property type="match status" value="1"/>
</dbReference>
<evidence type="ECO:0000256" key="1">
    <source>
        <dbReference type="ARBA" id="ARBA00004651"/>
    </source>
</evidence>
<evidence type="ECO:0000256" key="8">
    <source>
        <dbReference type="SAM" id="Phobius"/>
    </source>
</evidence>
<dbReference type="AlphaFoldDB" id="B8IFF6"/>
<proteinExistence type="inferred from homology"/>
<evidence type="ECO:0000256" key="3">
    <source>
        <dbReference type="ARBA" id="ARBA00022448"/>
    </source>
</evidence>
<keyword evidence="5 8" id="KW-0812">Transmembrane</keyword>
<feature type="transmembrane region" description="Helical" evidence="8">
    <location>
        <begin position="300"/>
        <end position="319"/>
    </location>
</feature>
<dbReference type="GO" id="GO:0033214">
    <property type="term" value="P:siderophore-iron import into cell"/>
    <property type="evidence" value="ECO:0007669"/>
    <property type="project" value="TreeGrafter"/>
</dbReference>
<reference evidence="9 10" key="1">
    <citation type="submission" date="2009-01" db="EMBL/GenBank/DDBJ databases">
        <title>Complete sequence of chromosome of Methylobacterium nodulans ORS 2060.</title>
        <authorList>
            <consortium name="US DOE Joint Genome Institute"/>
            <person name="Lucas S."/>
            <person name="Copeland A."/>
            <person name="Lapidus A."/>
            <person name="Glavina del Rio T."/>
            <person name="Dalin E."/>
            <person name="Tice H."/>
            <person name="Bruce D."/>
            <person name="Goodwin L."/>
            <person name="Pitluck S."/>
            <person name="Sims D."/>
            <person name="Brettin T."/>
            <person name="Detter J.C."/>
            <person name="Han C."/>
            <person name="Larimer F."/>
            <person name="Land M."/>
            <person name="Hauser L."/>
            <person name="Kyrpides N."/>
            <person name="Ivanova N."/>
            <person name="Marx C.J."/>
            <person name="Richardson P."/>
        </authorList>
    </citation>
    <scope>NUCLEOTIDE SEQUENCE [LARGE SCALE GENOMIC DNA]</scope>
    <source>
        <strain evidence="10">LMG 21967 / CNCM I-2342 / ORS 2060</strain>
    </source>
</reference>
<gene>
    <name evidence="9" type="ordered locus">Mnod_2735</name>
</gene>
<feature type="transmembrane region" description="Helical" evidence="8">
    <location>
        <begin position="139"/>
        <end position="159"/>
    </location>
</feature>
<keyword evidence="4" id="KW-1003">Cell membrane</keyword>
<feature type="transmembrane region" description="Helical" evidence="8">
    <location>
        <begin position="165"/>
        <end position="189"/>
    </location>
</feature>
<keyword evidence="6 8" id="KW-1133">Transmembrane helix</keyword>
<evidence type="ECO:0000256" key="6">
    <source>
        <dbReference type="ARBA" id="ARBA00022989"/>
    </source>
</evidence>
<evidence type="ECO:0000313" key="10">
    <source>
        <dbReference type="Proteomes" id="UP000008207"/>
    </source>
</evidence>
<evidence type="ECO:0000256" key="5">
    <source>
        <dbReference type="ARBA" id="ARBA00022692"/>
    </source>
</evidence>
<feature type="transmembrane region" description="Helical" evidence="8">
    <location>
        <begin position="26"/>
        <end position="46"/>
    </location>
</feature>
<feature type="transmembrane region" description="Helical" evidence="8">
    <location>
        <begin position="83"/>
        <end position="101"/>
    </location>
</feature>
<dbReference type="InterPro" id="IPR000522">
    <property type="entry name" value="ABC_transptr_permease_BtuC"/>
</dbReference>
<feature type="transmembrane region" description="Helical" evidence="8">
    <location>
        <begin position="201"/>
        <end position="231"/>
    </location>
</feature>
<feature type="transmembrane region" description="Helical" evidence="8">
    <location>
        <begin position="325"/>
        <end position="346"/>
    </location>
</feature>
<evidence type="ECO:0000256" key="2">
    <source>
        <dbReference type="ARBA" id="ARBA00007935"/>
    </source>
</evidence>
<organism evidence="9 10">
    <name type="scientific">Methylobacterium nodulans (strain LMG 21967 / CNCM I-2342 / ORS 2060)</name>
    <dbReference type="NCBI Taxonomy" id="460265"/>
    <lineage>
        <taxon>Bacteria</taxon>
        <taxon>Pseudomonadati</taxon>
        <taxon>Pseudomonadota</taxon>
        <taxon>Alphaproteobacteria</taxon>
        <taxon>Hyphomicrobiales</taxon>
        <taxon>Methylobacteriaceae</taxon>
        <taxon>Methylobacterium</taxon>
    </lineage>
</organism>
<feature type="transmembrane region" description="Helical" evidence="8">
    <location>
        <begin position="113"/>
        <end position="132"/>
    </location>
</feature>
<accession>B8IFF6</accession>
<evidence type="ECO:0000256" key="4">
    <source>
        <dbReference type="ARBA" id="ARBA00022475"/>
    </source>
</evidence>
<dbReference type="KEGG" id="mno:Mnod_2735"/>
<dbReference type="FunFam" id="1.10.3470.10:FF:000001">
    <property type="entry name" value="Vitamin B12 ABC transporter permease BtuC"/>
    <property type="match status" value="1"/>
</dbReference>